<dbReference type="Gene3D" id="3.30.559.30">
    <property type="entry name" value="Nonribosomal peptide synthetase, condensation domain"/>
    <property type="match status" value="1"/>
</dbReference>
<dbReference type="SUPFAM" id="SSF47336">
    <property type="entry name" value="ACP-like"/>
    <property type="match status" value="2"/>
</dbReference>
<dbReference type="InterPro" id="IPR036736">
    <property type="entry name" value="ACP-like_sf"/>
</dbReference>
<dbReference type="CDD" id="cd05931">
    <property type="entry name" value="FAAL"/>
    <property type="match status" value="1"/>
</dbReference>
<dbReference type="GO" id="GO:0044550">
    <property type="term" value="P:secondary metabolite biosynthetic process"/>
    <property type="evidence" value="ECO:0007669"/>
    <property type="project" value="UniProtKB-ARBA"/>
</dbReference>
<accession>A0A250JB36</accession>
<dbReference type="InterPro" id="IPR006162">
    <property type="entry name" value="Ppantetheine_attach_site"/>
</dbReference>
<evidence type="ECO:0000313" key="9">
    <source>
        <dbReference type="EMBL" id="ATB41115.1"/>
    </source>
</evidence>
<dbReference type="Pfam" id="PF00668">
    <property type="entry name" value="Condensation"/>
    <property type="match status" value="1"/>
</dbReference>
<dbReference type="GO" id="GO:0006631">
    <property type="term" value="P:fatty acid metabolic process"/>
    <property type="evidence" value="ECO:0007669"/>
    <property type="project" value="UniProtKB-KW"/>
</dbReference>
<dbReference type="InterPro" id="IPR025110">
    <property type="entry name" value="AMP-bd_C"/>
</dbReference>
<dbReference type="FunFam" id="3.40.50.12780:FF:000013">
    <property type="entry name" value="Long-chain-fatty-acid--AMP ligase FadD32"/>
    <property type="match status" value="1"/>
</dbReference>
<comment type="cofactor">
    <cofactor evidence="1">
        <name>pantetheine 4'-phosphate</name>
        <dbReference type="ChEBI" id="CHEBI:47942"/>
    </cofactor>
</comment>
<evidence type="ECO:0000256" key="5">
    <source>
        <dbReference type="ARBA" id="ARBA00022832"/>
    </source>
</evidence>
<evidence type="ECO:0000256" key="3">
    <source>
        <dbReference type="ARBA" id="ARBA00022450"/>
    </source>
</evidence>
<dbReference type="RefSeq" id="WP_198316228.1">
    <property type="nucleotide sequence ID" value="NZ_CP022098.1"/>
</dbReference>
<dbReference type="InterPro" id="IPR001242">
    <property type="entry name" value="Condensation_dom"/>
</dbReference>
<keyword evidence="3" id="KW-0596">Phosphopantetheine</keyword>
<dbReference type="Gene3D" id="3.40.50.1820">
    <property type="entry name" value="alpha/beta hydrolase"/>
    <property type="match status" value="1"/>
</dbReference>
<dbReference type="EMBL" id="CP022098">
    <property type="protein sequence ID" value="ATB41115.1"/>
    <property type="molecule type" value="Genomic_DNA"/>
</dbReference>
<dbReference type="PANTHER" id="PTHR45527">
    <property type="entry name" value="NONRIBOSOMAL PEPTIDE SYNTHETASE"/>
    <property type="match status" value="1"/>
</dbReference>
<dbReference type="GO" id="GO:0005829">
    <property type="term" value="C:cytosol"/>
    <property type="evidence" value="ECO:0007669"/>
    <property type="project" value="TreeGrafter"/>
</dbReference>
<dbReference type="Pfam" id="PF13193">
    <property type="entry name" value="AMP-binding_C"/>
    <property type="match status" value="1"/>
</dbReference>
<keyword evidence="6" id="KW-0443">Lipid metabolism</keyword>
<feature type="domain" description="Carrier" evidence="8">
    <location>
        <begin position="1682"/>
        <end position="1757"/>
    </location>
</feature>
<dbReference type="InterPro" id="IPR029058">
    <property type="entry name" value="AB_hydrolase_fold"/>
</dbReference>
<dbReference type="PANTHER" id="PTHR45527:SF1">
    <property type="entry name" value="FATTY ACID SYNTHASE"/>
    <property type="match status" value="1"/>
</dbReference>
<keyword evidence="5" id="KW-0276">Fatty acid metabolism</keyword>
<dbReference type="FunFam" id="3.30.300.30:FF:000010">
    <property type="entry name" value="Enterobactin synthetase component F"/>
    <property type="match status" value="1"/>
</dbReference>
<dbReference type="Gene3D" id="3.30.559.10">
    <property type="entry name" value="Chloramphenicol acetyltransferase-like domain"/>
    <property type="match status" value="1"/>
</dbReference>
<dbReference type="PRINTS" id="PR00154">
    <property type="entry name" value="AMPBINDING"/>
</dbReference>
<evidence type="ECO:0000256" key="1">
    <source>
        <dbReference type="ARBA" id="ARBA00001957"/>
    </source>
</evidence>
<dbReference type="InterPro" id="IPR009081">
    <property type="entry name" value="PP-bd_ACP"/>
</dbReference>
<dbReference type="InterPro" id="IPR000873">
    <property type="entry name" value="AMP-dep_synth/lig_dom"/>
</dbReference>
<organism evidence="9 10">
    <name type="scientific">Cystobacter fuscus</name>
    <dbReference type="NCBI Taxonomy" id="43"/>
    <lineage>
        <taxon>Bacteria</taxon>
        <taxon>Pseudomonadati</taxon>
        <taxon>Myxococcota</taxon>
        <taxon>Myxococcia</taxon>
        <taxon>Myxococcales</taxon>
        <taxon>Cystobacterineae</taxon>
        <taxon>Archangiaceae</taxon>
        <taxon>Cystobacter</taxon>
    </lineage>
</organism>
<dbReference type="Pfam" id="PF00550">
    <property type="entry name" value="PP-binding"/>
    <property type="match status" value="2"/>
</dbReference>
<dbReference type="SMART" id="SM00823">
    <property type="entry name" value="PKS_PP"/>
    <property type="match status" value="2"/>
</dbReference>
<dbReference type="Pfam" id="PF23024">
    <property type="entry name" value="AMP-dom_DIP2-like"/>
    <property type="match status" value="1"/>
</dbReference>
<dbReference type="Gene3D" id="2.30.38.10">
    <property type="entry name" value="Luciferase, Domain 3"/>
    <property type="match status" value="1"/>
</dbReference>
<dbReference type="InterPro" id="IPR045851">
    <property type="entry name" value="AMP-bd_C_sf"/>
</dbReference>
<keyword evidence="4" id="KW-0597">Phosphoprotein</keyword>
<dbReference type="FunFam" id="1.10.1200.10:FF:000005">
    <property type="entry name" value="Nonribosomal peptide synthetase 1"/>
    <property type="match status" value="1"/>
</dbReference>
<name>A0A250JB36_9BACT</name>
<feature type="domain" description="Carrier" evidence="8">
    <location>
        <begin position="600"/>
        <end position="678"/>
    </location>
</feature>
<dbReference type="Pfam" id="PF00501">
    <property type="entry name" value="AMP-binding"/>
    <property type="match status" value="2"/>
</dbReference>
<dbReference type="Gene3D" id="3.40.50.12780">
    <property type="entry name" value="N-terminal domain of ligase-like"/>
    <property type="match status" value="1"/>
</dbReference>
<dbReference type="InterPro" id="IPR040097">
    <property type="entry name" value="FAAL/FAAC"/>
</dbReference>
<dbReference type="GO" id="GO:0043041">
    <property type="term" value="P:amino acid activation for nonribosomal peptide biosynthetic process"/>
    <property type="evidence" value="ECO:0007669"/>
    <property type="project" value="TreeGrafter"/>
</dbReference>
<dbReference type="CDD" id="cd05930">
    <property type="entry name" value="A_NRPS"/>
    <property type="match status" value="1"/>
</dbReference>
<sequence length="1801" mass="197562">MTQSRQSPASTFVHQLRAHAQQRPDRRAFLYLERGEVESAELSFAQLDQRARAVAASLQGQVAPGERVLLLCPQGLDFISAFFGCLYAGVIAVPAYPPRANHHLLRIRAIAQDSEPRAVLATRKVLGTSSATLREIPELAAVAMIPVDQVDLTVAGDWRLPQVGPDSLALLQYTSGSTGVPRGVMVSHGNLLHNEELIREGYAHTDEAVIVSWLPLFHDMGLIGSALQAAYLGVPCILMSPVDFIQKPVRWLQAVSRYRATSSGGPNFAYDHCVRRVSPEQCQGLDLSAWKAAFSGSEPVRSLTLQRFAEVFSAYGFGKESFYPCYGLAEATLFVTGTTVGQAPVLREVDAEGLGAHQVRPAAGAAERAALVGCGHPRGDLRVEIVDPATRLRCPADQVGEVWVSGPSVARGYWKRPEATEETFGATLADDTNTRFLRTGDLGFIDQGSLFVTGRLKDLIILRGRNHYPQDIERTVEQSHASLRAGCGAAFSVDVDGEERLVVVQEVEQPNRVDVEGVSRAIRRAVSQHHEIAPHAVVLIRPATLMKTSSGKVQRRACKATYLKGELKTVGVSVLAQEDALSTEVAPLSRAALLEQPTGARRAFLLERLRHQVARVLRVTPGDLGKDQPLTALGVDSLSIVELKNELEAALTLSLPHSFFLREDVSLEMLAERVLASLDEAPSVELAPEREDSREVFPCTYGQQALLFEQQWAPQSTAYNVSVAARVHSQLDVPAFQRAIEHLLRRHPVLRTTYELAGSEWVQRIHTGQALPLRHQDVSTWTPEARVAWLEEQAHTPFDLARGPVFRVELLSARRDEHLLLLVAHHVAVDMWSLVVMLDELSQLYPAECARGETPLKPLPAGYEDFVRWQAARLAGPEGARDQAYWKERLSGQLPVLALPTDRVRPRVWSARGSKYSFSLPADLTERLQTLSRAQGATLYTTLLAAYQALLHRYTGQEELVIGSPASGRSRAEFEDVVGYFVNPVAIRTRCEASTGWQTLLARTRQAVLEALDHQDHPHPLLVQQLGLARDSSRAPLFQTMFAVLKPPREHGAALGTFLLGEGGGRVDLGGLELESIHLGQRAAQFDLCLTLVEQGNRLLGSFEFCTDLFERETIVAMAGHFQRLLESLTGNPAAPLSRLELLTGEQKAALVRQGWQPVHPPRELGVHALLEHQARQRPHAVALVSGTRRLTYAEFDARANQLAHTLRARGLRRGDVVAILLEREFDALVAMMGVMKAGGAFLPLDAAAPPERLAAMLEAASITTLLTRRRWMDVLPSTHVTFLDLDAEAENITRAPVESPGALVSPEDPAYVIYTSGTTGRPKGVMVAHGSVLNAAYVWRDYYQLEQQEAVSLQLSSFAFDIFIGDLMKVLISGGRLVICPEEARADLPAIAALIDRERISFLDAAPSLVLALLEEGLRQQWPLASLKVVILGGEAIDLERFRALHERLGARLRLVAAFGITETTVDSSCYELSGPGVPTGSSGYVPLGRPLPGTRFYILDEHLSPQPPGVMGELYIAGPGVALGYLEQPVLTSERFLPDPFFPGERMYRTGDLARWLGEGVAEFRGRGDHQVKIRGFRVETGDIEANLLQHPAVAQAVVVAWEDAQRTWRLAAYVASRENVPLDIEALRAHLRGRLPEYMVPSALLQLPALPLTPNGKVDRKALPRPDPAQAGGRPAYAAPTGPLEQQLVSIWSELLRVERVGIHDSFFELGGHSLLATQLVSRLREALQVELPLRTLFETPTVAELAHAVARLQEQSGQGGPEPVLKRATEDAAALLDRLDELSEEELDQLLAREGLK</sequence>
<dbReference type="InterPro" id="IPR020806">
    <property type="entry name" value="PKS_PP-bd"/>
</dbReference>
<reference evidence="9 10" key="1">
    <citation type="submission" date="2017-06" db="EMBL/GenBank/DDBJ databases">
        <title>Sequencing and comparative analysis of myxobacterial genomes.</title>
        <authorList>
            <person name="Rupp O."/>
            <person name="Goesmann A."/>
            <person name="Sogaard-Andersen L."/>
        </authorList>
    </citation>
    <scope>NUCLEOTIDE SEQUENCE [LARGE SCALE GENOMIC DNA]</scope>
    <source>
        <strain evidence="9 10">DSM 52655</strain>
    </source>
</reference>
<dbReference type="InterPro" id="IPR023213">
    <property type="entry name" value="CAT-like_dom_sf"/>
</dbReference>
<evidence type="ECO:0000256" key="4">
    <source>
        <dbReference type="ARBA" id="ARBA00022553"/>
    </source>
</evidence>
<dbReference type="PROSITE" id="PS00455">
    <property type="entry name" value="AMP_BINDING"/>
    <property type="match status" value="2"/>
</dbReference>
<dbReference type="GO" id="GO:0008610">
    <property type="term" value="P:lipid biosynthetic process"/>
    <property type="evidence" value="ECO:0007669"/>
    <property type="project" value="InterPro"/>
</dbReference>
<dbReference type="GO" id="GO:0003824">
    <property type="term" value="F:catalytic activity"/>
    <property type="evidence" value="ECO:0007669"/>
    <property type="project" value="InterPro"/>
</dbReference>
<dbReference type="FunFam" id="3.40.50.980:FF:000001">
    <property type="entry name" value="Non-ribosomal peptide synthetase"/>
    <property type="match status" value="1"/>
</dbReference>
<dbReference type="InterPro" id="IPR042099">
    <property type="entry name" value="ANL_N_sf"/>
</dbReference>
<dbReference type="InterPro" id="IPR020459">
    <property type="entry name" value="AMP-binding"/>
</dbReference>
<dbReference type="Proteomes" id="UP000217257">
    <property type="component" value="Chromosome"/>
</dbReference>
<dbReference type="InterPro" id="IPR010071">
    <property type="entry name" value="AA_adenyl_dom"/>
</dbReference>
<dbReference type="SUPFAM" id="SSF52777">
    <property type="entry name" value="CoA-dependent acyltransferases"/>
    <property type="match status" value="2"/>
</dbReference>
<evidence type="ECO:0000256" key="6">
    <source>
        <dbReference type="ARBA" id="ARBA00023098"/>
    </source>
</evidence>
<dbReference type="FunFam" id="3.40.50.12780:FF:000012">
    <property type="entry name" value="Non-ribosomal peptide synthetase"/>
    <property type="match status" value="1"/>
</dbReference>
<dbReference type="GO" id="GO:0071766">
    <property type="term" value="P:Actinobacterium-type cell wall biogenesis"/>
    <property type="evidence" value="ECO:0007669"/>
    <property type="project" value="UniProtKB-ARBA"/>
</dbReference>
<dbReference type="CDD" id="cd19531">
    <property type="entry name" value="LCL_NRPS-like"/>
    <property type="match status" value="1"/>
</dbReference>
<dbReference type="PROSITE" id="PS50075">
    <property type="entry name" value="CARRIER"/>
    <property type="match status" value="2"/>
</dbReference>
<dbReference type="NCBIfam" id="TIGR01733">
    <property type="entry name" value="AA-adenyl-dom"/>
    <property type="match status" value="1"/>
</dbReference>
<evidence type="ECO:0000256" key="2">
    <source>
        <dbReference type="ARBA" id="ARBA00006432"/>
    </source>
</evidence>
<dbReference type="Gene3D" id="1.10.1200.10">
    <property type="entry name" value="ACP-like"/>
    <property type="match status" value="1"/>
</dbReference>
<dbReference type="SUPFAM" id="SSF56801">
    <property type="entry name" value="Acetyl-CoA synthetase-like"/>
    <property type="match status" value="2"/>
</dbReference>
<evidence type="ECO:0000313" key="10">
    <source>
        <dbReference type="Proteomes" id="UP000217257"/>
    </source>
</evidence>
<protein>
    <submittedName>
        <fullName evidence="9">Non-ribosomal peptide synthetase</fullName>
    </submittedName>
</protein>
<dbReference type="FunFam" id="2.30.38.10:FF:000001">
    <property type="entry name" value="Non-ribosomal peptide synthetase PvdI"/>
    <property type="match status" value="1"/>
</dbReference>
<dbReference type="KEGG" id="cfus:CYFUS_006577"/>
<gene>
    <name evidence="9" type="ORF">CYFUS_006577</name>
</gene>
<dbReference type="Gene3D" id="3.40.50.980">
    <property type="match status" value="2"/>
</dbReference>
<dbReference type="InterPro" id="IPR020845">
    <property type="entry name" value="AMP-binding_CS"/>
</dbReference>
<dbReference type="Gene3D" id="3.30.300.30">
    <property type="match status" value="2"/>
</dbReference>
<feature type="region of interest" description="Disordered" evidence="7">
    <location>
        <begin position="1660"/>
        <end position="1682"/>
    </location>
</feature>
<evidence type="ECO:0000256" key="7">
    <source>
        <dbReference type="SAM" id="MobiDB-lite"/>
    </source>
</evidence>
<dbReference type="GO" id="GO:0031177">
    <property type="term" value="F:phosphopantetheine binding"/>
    <property type="evidence" value="ECO:0007669"/>
    <property type="project" value="InterPro"/>
</dbReference>
<proteinExistence type="inferred from homology"/>
<comment type="similarity">
    <text evidence="2">Belongs to the ATP-dependent AMP-binding enzyme family.</text>
</comment>
<evidence type="ECO:0000259" key="8">
    <source>
        <dbReference type="PROSITE" id="PS50075"/>
    </source>
</evidence>
<dbReference type="PROSITE" id="PS00012">
    <property type="entry name" value="PHOSPHOPANTETHEINE"/>
    <property type="match status" value="1"/>
</dbReference>